<reference evidence="1 2" key="1">
    <citation type="submission" date="2020-12" db="EMBL/GenBank/DDBJ databases">
        <title>Halosimplex halophilum sp. nov. and Halosimplex salinum sp. nov., two new members of the genus Halosimplex.</title>
        <authorList>
            <person name="Cui H.L."/>
        </authorList>
    </citation>
    <scope>NUCLEOTIDE SEQUENCE [LARGE SCALE GENOMIC DNA]</scope>
    <source>
        <strain evidence="1 2">YGH94</strain>
    </source>
</reference>
<accession>A0A7T3KVY6</accession>
<evidence type="ECO:0000313" key="1">
    <source>
        <dbReference type="EMBL" id="QPV63624.1"/>
    </source>
</evidence>
<sequence>MCDRLSDVFQILLYLTDAGRARLADADLPEPGPVTVAEYFADYDTPTDVEPWDVLETLVALGEGWRPTPEIDADYEITRTNIRRHLHTLVDAGYADVGERPRSLAGRRDPCRGVR</sequence>
<proteinExistence type="predicted"/>
<organism evidence="1 2">
    <name type="scientific">Halosimplex litoreum</name>
    <dbReference type="NCBI Taxonomy" id="1198301"/>
    <lineage>
        <taxon>Archaea</taxon>
        <taxon>Methanobacteriati</taxon>
        <taxon>Methanobacteriota</taxon>
        <taxon>Stenosarchaea group</taxon>
        <taxon>Halobacteria</taxon>
        <taxon>Halobacteriales</taxon>
        <taxon>Haloarculaceae</taxon>
        <taxon>Halosimplex</taxon>
    </lineage>
</organism>
<dbReference type="GeneID" id="60587437"/>
<dbReference type="Proteomes" id="UP000595001">
    <property type="component" value="Chromosome"/>
</dbReference>
<dbReference type="EMBL" id="CP065856">
    <property type="protein sequence ID" value="QPV63624.1"/>
    <property type="molecule type" value="Genomic_DNA"/>
</dbReference>
<protein>
    <submittedName>
        <fullName evidence="1">Uncharacterized protein</fullName>
    </submittedName>
</protein>
<name>A0A7T3KVY6_9EURY</name>
<gene>
    <name evidence="1" type="ORF">I7X12_03050</name>
</gene>
<keyword evidence="2" id="KW-1185">Reference proteome</keyword>
<dbReference type="AlphaFoldDB" id="A0A7T3KVY6"/>
<dbReference type="RefSeq" id="WP_198062411.1">
    <property type="nucleotide sequence ID" value="NZ_CP065856.1"/>
</dbReference>
<dbReference type="KEGG" id="hlt:I7X12_03050"/>
<evidence type="ECO:0000313" key="2">
    <source>
        <dbReference type="Proteomes" id="UP000595001"/>
    </source>
</evidence>